<keyword evidence="2" id="KW-0067">ATP-binding</keyword>
<organism evidence="2 3">
    <name type="scientific">Succinivibrio dextrinosolvens</name>
    <dbReference type="NCBI Taxonomy" id="83771"/>
    <lineage>
        <taxon>Bacteria</taxon>
        <taxon>Pseudomonadati</taxon>
        <taxon>Pseudomonadota</taxon>
        <taxon>Gammaproteobacteria</taxon>
        <taxon>Aeromonadales</taxon>
        <taxon>Succinivibrionaceae</taxon>
        <taxon>Succinivibrio</taxon>
    </lineage>
</organism>
<evidence type="ECO:0000313" key="2">
    <source>
        <dbReference type="EMBL" id="SFK54630.1"/>
    </source>
</evidence>
<evidence type="ECO:0000313" key="3">
    <source>
        <dbReference type="Proteomes" id="UP000243374"/>
    </source>
</evidence>
<keyword evidence="2" id="KW-0547">Nucleotide-binding</keyword>
<dbReference type="RefSeq" id="WP_074841897.1">
    <property type="nucleotide sequence ID" value="NZ_CP047056.1"/>
</dbReference>
<dbReference type="GO" id="GO:0005524">
    <property type="term" value="F:ATP binding"/>
    <property type="evidence" value="ECO:0007669"/>
    <property type="project" value="UniProtKB-KW"/>
</dbReference>
<dbReference type="OrthoDB" id="9815944at2"/>
<dbReference type="InterPro" id="IPR003593">
    <property type="entry name" value="AAA+_ATPase"/>
</dbReference>
<dbReference type="SUPFAM" id="SSF52540">
    <property type="entry name" value="P-loop containing nucleoside triphosphate hydrolases"/>
    <property type="match status" value="1"/>
</dbReference>
<accession>A0A662ZEE3</accession>
<proteinExistence type="predicted"/>
<dbReference type="GO" id="GO:0016887">
    <property type="term" value="F:ATP hydrolysis activity"/>
    <property type="evidence" value="ECO:0007669"/>
    <property type="project" value="InterPro"/>
</dbReference>
<dbReference type="InterPro" id="IPR027417">
    <property type="entry name" value="P-loop_NTPase"/>
</dbReference>
<dbReference type="Pfam" id="PF13304">
    <property type="entry name" value="AAA_21"/>
    <property type="match status" value="1"/>
</dbReference>
<dbReference type="SMART" id="SM00382">
    <property type="entry name" value="AAA"/>
    <property type="match status" value="1"/>
</dbReference>
<evidence type="ECO:0000259" key="1">
    <source>
        <dbReference type="SMART" id="SM00382"/>
    </source>
</evidence>
<reference evidence="2 3" key="1">
    <citation type="submission" date="2016-10" db="EMBL/GenBank/DDBJ databases">
        <authorList>
            <person name="Varghese N."/>
            <person name="Submissions S."/>
        </authorList>
    </citation>
    <scope>NUCLEOTIDE SEQUENCE [LARGE SCALE GENOMIC DNA]</scope>
    <source>
        <strain evidence="2 3">22B</strain>
    </source>
</reference>
<dbReference type="InterPro" id="IPR051396">
    <property type="entry name" value="Bact_Antivir_Def_Nuclease"/>
</dbReference>
<dbReference type="PANTHER" id="PTHR43581:SF2">
    <property type="entry name" value="EXCINUCLEASE ATPASE SUBUNIT"/>
    <property type="match status" value="1"/>
</dbReference>
<dbReference type="AlphaFoldDB" id="A0A662ZEE3"/>
<sequence>MKRYIQGIHINRLFHLNNVDIPITDDSHYNLIITGKNGSGKTVLLNAVKDFINRTKSDKFLNFTNLEEQIKYWEKGVKDASDENIRFAASIKLEHYKKEFDELFGRVNISFNDLAYIYNQYQKGDFILAFYGATRKSQMFEPQNPTKPSINRTGNISESSSSQFLNFLSDLKIQEALARNEHQLSDADEISVWFNDFEKLLQELFVDPNLKLEFNYRNYSFTIRSAEKAFRFTELSDGFNAVLDIITDLILKIQGQNSLTRVYNKEGIVLIDEIETHLHLQLQKSILPLLTRLFPNIQFIVTTHSPFVLNSIDSATVYDLENHTLIKDGLSNASYSGIVEGYFKQDELSKDLRDKLDLYRILTRKNELNDDDFAQIAYLEPILSEIPDYLDSSVAAEFRKLKLEFENREELQ</sequence>
<dbReference type="PANTHER" id="PTHR43581">
    <property type="entry name" value="ATP/GTP PHOSPHATASE"/>
    <property type="match status" value="1"/>
</dbReference>
<dbReference type="Gene3D" id="3.40.50.300">
    <property type="entry name" value="P-loop containing nucleotide triphosphate hydrolases"/>
    <property type="match status" value="1"/>
</dbReference>
<keyword evidence="3" id="KW-1185">Reference proteome</keyword>
<feature type="domain" description="AAA+ ATPase" evidence="1">
    <location>
        <begin position="27"/>
        <end position="330"/>
    </location>
</feature>
<name>A0A662ZEE3_9GAMM</name>
<protein>
    <submittedName>
        <fullName evidence="2">Predicted ATP-binding protein involved in virulence</fullName>
    </submittedName>
</protein>
<gene>
    <name evidence="2" type="ORF">SAMN04487865_11074</name>
</gene>
<dbReference type="Proteomes" id="UP000243374">
    <property type="component" value="Unassembled WGS sequence"/>
</dbReference>
<dbReference type="InterPro" id="IPR003959">
    <property type="entry name" value="ATPase_AAA_core"/>
</dbReference>
<dbReference type="EMBL" id="FOSF01000107">
    <property type="protein sequence ID" value="SFK54630.1"/>
    <property type="molecule type" value="Genomic_DNA"/>
</dbReference>